<keyword evidence="3" id="KW-0210">Decarboxylase</keyword>
<evidence type="ECO:0000256" key="10">
    <source>
        <dbReference type="ARBA" id="ARBA00023317"/>
    </source>
</evidence>
<keyword evidence="12" id="KW-1185">Reference proteome</keyword>
<keyword evidence="4" id="KW-0443">Lipid metabolism</keyword>
<keyword evidence="8" id="KW-0456">Lyase</keyword>
<keyword evidence="10" id="KW-0670">Pyruvate</keyword>
<dbReference type="PANTHER" id="PTHR35809">
    <property type="entry name" value="ARCHAETIDYLSERINE DECARBOXYLASE PROENZYME-RELATED"/>
    <property type="match status" value="1"/>
</dbReference>
<evidence type="ECO:0000256" key="2">
    <source>
        <dbReference type="ARBA" id="ARBA00022516"/>
    </source>
</evidence>
<comment type="caution">
    <text evidence="11">The sequence shown here is derived from an EMBL/GenBank/DDBJ whole genome shotgun (WGS) entry which is preliminary data.</text>
</comment>
<evidence type="ECO:0000256" key="3">
    <source>
        <dbReference type="ARBA" id="ARBA00022793"/>
    </source>
</evidence>
<dbReference type="Proteomes" id="UP001595748">
    <property type="component" value="Unassembled WGS sequence"/>
</dbReference>
<keyword evidence="1" id="KW-1003">Cell membrane</keyword>
<evidence type="ECO:0000256" key="9">
    <source>
        <dbReference type="ARBA" id="ARBA00023264"/>
    </source>
</evidence>
<proteinExistence type="predicted"/>
<evidence type="ECO:0000256" key="7">
    <source>
        <dbReference type="ARBA" id="ARBA00023209"/>
    </source>
</evidence>
<evidence type="ECO:0000256" key="1">
    <source>
        <dbReference type="ARBA" id="ARBA00022475"/>
    </source>
</evidence>
<keyword evidence="7" id="KW-0594">Phospholipid biosynthesis</keyword>
<sequence>MRVPRRLALLALAGGSALYVRKIHRYRDPVRLGEAGPGELLCPADGRVSFVRHIDQGHAEALDWPISELFQGDVPREGWLVGILLSPLDVHYTYAPVSGKVTSTRSVPGGRHSLGGQHLLQLAARQPVDLLGSRGTRDNERHVYTQDTPGGAVHVVAVGSRAGLQGTRYLKVGDDVRAGHKALFLPEGGLVITYFPLSARPQVSVGERVVGARTVMARSG</sequence>
<keyword evidence="6" id="KW-0865">Zymogen</keyword>
<name>A0ABV8A4V0_9DEIO</name>
<evidence type="ECO:0000256" key="8">
    <source>
        <dbReference type="ARBA" id="ARBA00023239"/>
    </source>
</evidence>
<reference evidence="12" key="1">
    <citation type="journal article" date="2019" name="Int. J. Syst. Evol. Microbiol.">
        <title>The Global Catalogue of Microorganisms (GCM) 10K type strain sequencing project: providing services to taxonomists for standard genome sequencing and annotation.</title>
        <authorList>
            <consortium name="The Broad Institute Genomics Platform"/>
            <consortium name="The Broad Institute Genome Sequencing Center for Infectious Disease"/>
            <person name="Wu L."/>
            <person name="Ma J."/>
        </authorList>
    </citation>
    <scope>NUCLEOTIDE SEQUENCE [LARGE SCALE GENOMIC DNA]</scope>
    <source>
        <strain evidence="12">CCTCC AB 2013263</strain>
    </source>
</reference>
<keyword evidence="5" id="KW-0472">Membrane</keyword>
<organism evidence="11 12">
    <name type="scientific">Deinococcus antarcticus</name>
    <dbReference type="NCBI Taxonomy" id="1298767"/>
    <lineage>
        <taxon>Bacteria</taxon>
        <taxon>Thermotogati</taxon>
        <taxon>Deinococcota</taxon>
        <taxon>Deinococci</taxon>
        <taxon>Deinococcales</taxon>
        <taxon>Deinococcaceae</taxon>
        <taxon>Deinococcus</taxon>
    </lineage>
</organism>
<evidence type="ECO:0000256" key="5">
    <source>
        <dbReference type="ARBA" id="ARBA00023136"/>
    </source>
</evidence>
<evidence type="ECO:0000313" key="11">
    <source>
        <dbReference type="EMBL" id="MFC3860266.1"/>
    </source>
</evidence>
<dbReference type="InterPro" id="IPR033175">
    <property type="entry name" value="PSD-A"/>
</dbReference>
<evidence type="ECO:0000256" key="4">
    <source>
        <dbReference type="ARBA" id="ARBA00023098"/>
    </source>
</evidence>
<dbReference type="EMBL" id="JBHRZF010000058">
    <property type="protein sequence ID" value="MFC3860266.1"/>
    <property type="molecule type" value="Genomic_DNA"/>
</dbReference>
<dbReference type="Pfam" id="PF02666">
    <property type="entry name" value="PS_Dcarbxylase"/>
    <property type="match status" value="1"/>
</dbReference>
<keyword evidence="9" id="KW-1208">Phospholipid metabolism</keyword>
<gene>
    <name evidence="11" type="ORF">ACFOPQ_05745</name>
</gene>
<keyword evidence="2" id="KW-0444">Lipid biosynthesis</keyword>
<dbReference type="PANTHER" id="PTHR35809:SF1">
    <property type="entry name" value="ARCHAETIDYLSERINE DECARBOXYLASE PROENZYME-RELATED"/>
    <property type="match status" value="1"/>
</dbReference>
<protein>
    <submittedName>
        <fullName evidence="11">Phosphatidylserine decarboxylase</fullName>
    </submittedName>
</protein>
<evidence type="ECO:0000313" key="12">
    <source>
        <dbReference type="Proteomes" id="UP001595748"/>
    </source>
</evidence>
<evidence type="ECO:0000256" key="6">
    <source>
        <dbReference type="ARBA" id="ARBA00023145"/>
    </source>
</evidence>
<dbReference type="InterPro" id="IPR003817">
    <property type="entry name" value="PS_Dcarbxylase"/>
</dbReference>
<dbReference type="RefSeq" id="WP_380076418.1">
    <property type="nucleotide sequence ID" value="NZ_JBHRZF010000058.1"/>
</dbReference>
<accession>A0ABV8A4V0</accession>